<dbReference type="GO" id="GO:0016787">
    <property type="term" value="F:hydrolase activity"/>
    <property type="evidence" value="ECO:0007669"/>
    <property type="project" value="UniProtKB-KW"/>
</dbReference>
<dbReference type="InterPro" id="IPR050212">
    <property type="entry name" value="Ntdp-like"/>
</dbReference>
<sequence length="171" mass="19437">MVDEVLLRFTKWDGREHWLAPLWRLGIDDHGVWLGGPAGTVFTRPEVVAYEATGPLVMLVPKGRPWVATFYGEGHRHDTRVYVDMATPAVWSDSGDEVTMVDLDLDVVRTQDARVYVDDEDEFAEHQVRFGYPREVVRMAESTRDEVLVAVRAEQAPFAPAVWEPWLGQVS</sequence>
<protein>
    <recommendedName>
        <fullName evidence="2">DUF402 domain-containing protein</fullName>
    </recommendedName>
</protein>
<dbReference type="AlphaFoldDB" id="A0A542Z802"/>
<proteinExistence type="predicted"/>
<dbReference type="EMBL" id="VFOQ01000003">
    <property type="protein sequence ID" value="TQL56465.1"/>
    <property type="molecule type" value="Genomic_DNA"/>
</dbReference>
<comment type="caution">
    <text evidence="3">The sequence shown here is derived from an EMBL/GenBank/DDBJ whole genome shotgun (WGS) entry which is preliminary data.</text>
</comment>
<dbReference type="InterPro" id="IPR035930">
    <property type="entry name" value="FomD-like_sf"/>
</dbReference>
<evidence type="ECO:0000313" key="3">
    <source>
        <dbReference type="EMBL" id="TQL56465.1"/>
    </source>
</evidence>
<evidence type="ECO:0000259" key="2">
    <source>
        <dbReference type="Pfam" id="PF04167"/>
    </source>
</evidence>
<evidence type="ECO:0000313" key="4">
    <source>
        <dbReference type="Proteomes" id="UP000319514"/>
    </source>
</evidence>
<dbReference type="PANTHER" id="PTHR39159">
    <property type="match status" value="1"/>
</dbReference>
<reference evidence="3 4" key="1">
    <citation type="submission" date="2019-06" db="EMBL/GenBank/DDBJ databases">
        <title>Sequencing the genomes of 1000 actinobacteria strains.</title>
        <authorList>
            <person name="Klenk H.-P."/>
        </authorList>
    </citation>
    <scope>NUCLEOTIDE SEQUENCE [LARGE SCALE GENOMIC DNA]</scope>
    <source>
        <strain evidence="3 4">DSM 18082</strain>
    </source>
</reference>
<feature type="domain" description="DUF402" evidence="2">
    <location>
        <begin position="49"/>
        <end position="154"/>
    </location>
</feature>
<gene>
    <name evidence="3" type="ORF">FB474_4082</name>
</gene>
<accession>A0A542Z802</accession>
<dbReference type="Proteomes" id="UP000319514">
    <property type="component" value="Unassembled WGS sequence"/>
</dbReference>
<dbReference type="InterPro" id="IPR007295">
    <property type="entry name" value="DUF402"/>
</dbReference>
<keyword evidence="1" id="KW-0378">Hydrolase</keyword>
<name>A0A542Z802_9MICO</name>
<dbReference type="OrthoDB" id="3531052at2"/>
<evidence type="ECO:0000256" key="1">
    <source>
        <dbReference type="ARBA" id="ARBA00022801"/>
    </source>
</evidence>
<organism evidence="3 4">
    <name type="scientific">Oryzihumus leptocrescens</name>
    <dbReference type="NCBI Taxonomy" id="297536"/>
    <lineage>
        <taxon>Bacteria</taxon>
        <taxon>Bacillati</taxon>
        <taxon>Actinomycetota</taxon>
        <taxon>Actinomycetes</taxon>
        <taxon>Micrococcales</taxon>
        <taxon>Intrasporangiaceae</taxon>
        <taxon>Oryzihumus</taxon>
    </lineage>
</organism>
<dbReference type="RefSeq" id="WP_141790657.1">
    <property type="nucleotide sequence ID" value="NZ_BAAAKX010000008.1"/>
</dbReference>
<dbReference type="Pfam" id="PF04167">
    <property type="entry name" value="DUF402"/>
    <property type="match status" value="1"/>
</dbReference>
<dbReference type="Gene3D" id="2.40.380.10">
    <property type="entry name" value="FomD-like"/>
    <property type="match status" value="1"/>
</dbReference>
<dbReference type="SUPFAM" id="SSF159234">
    <property type="entry name" value="FomD-like"/>
    <property type="match status" value="1"/>
</dbReference>
<dbReference type="PANTHER" id="PTHR39159:SF1">
    <property type="entry name" value="UPF0374 PROTEIN YGAC"/>
    <property type="match status" value="1"/>
</dbReference>
<keyword evidence="4" id="KW-1185">Reference proteome</keyword>